<dbReference type="RefSeq" id="WP_365773777.1">
    <property type="nucleotide sequence ID" value="NZ_CP108135.1"/>
</dbReference>
<reference evidence="2 3" key="1">
    <citation type="submission" date="2022-10" db="EMBL/GenBank/DDBJ databases">
        <title>The complete genomes of actinobacterial strains from the NBC collection.</title>
        <authorList>
            <person name="Joergensen T.S."/>
            <person name="Alvarez Arevalo M."/>
            <person name="Sterndorff E.B."/>
            <person name="Faurdal D."/>
            <person name="Vuksanovic O."/>
            <person name="Mourched A.-S."/>
            <person name="Charusanti P."/>
            <person name="Shaw S."/>
            <person name="Blin K."/>
            <person name="Weber T."/>
        </authorList>
    </citation>
    <scope>NUCLEOTIDE SEQUENCE [LARGE SCALE GENOMIC DNA]</scope>
    <source>
        <strain evidence="2 3">NBC_00185</strain>
    </source>
</reference>
<evidence type="ECO:0000313" key="3">
    <source>
        <dbReference type="Proteomes" id="UP001622496"/>
    </source>
</evidence>
<dbReference type="InterPro" id="IPR001387">
    <property type="entry name" value="Cro/C1-type_HTH"/>
</dbReference>
<dbReference type="Proteomes" id="UP001622496">
    <property type="component" value="Chromosome"/>
</dbReference>
<dbReference type="Gene3D" id="1.10.260.40">
    <property type="entry name" value="lambda repressor-like DNA-binding domains"/>
    <property type="match status" value="1"/>
</dbReference>
<organism evidence="2 3">
    <name type="scientific">[Kitasatospora] papulosa</name>
    <dbReference type="NCBI Taxonomy" id="1464011"/>
    <lineage>
        <taxon>Bacteria</taxon>
        <taxon>Bacillati</taxon>
        <taxon>Actinomycetota</taxon>
        <taxon>Actinomycetes</taxon>
        <taxon>Kitasatosporales</taxon>
        <taxon>Streptomycetaceae</taxon>
        <taxon>Streptomyces</taxon>
    </lineage>
</organism>
<proteinExistence type="predicted"/>
<keyword evidence="3" id="KW-1185">Reference proteome</keyword>
<evidence type="ECO:0000259" key="1">
    <source>
        <dbReference type="PROSITE" id="PS50943"/>
    </source>
</evidence>
<name>A0ABZ1KCJ2_9ACTN</name>
<dbReference type="InterPro" id="IPR010982">
    <property type="entry name" value="Lambda_DNA-bd_dom_sf"/>
</dbReference>
<accession>A0ABZ1KCJ2</accession>
<dbReference type="SUPFAM" id="SSF47413">
    <property type="entry name" value="lambda repressor-like DNA-binding domains"/>
    <property type="match status" value="1"/>
</dbReference>
<feature type="domain" description="HTH cro/C1-type" evidence="1">
    <location>
        <begin position="12"/>
        <end position="43"/>
    </location>
</feature>
<gene>
    <name evidence="2" type="ORF">OG560_29435</name>
</gene>
<protein>
    <submittedName>
        <fullName evidence="2">Helix-turn-helix domain-containing protein</fullName>
    </submittedName>
</protein>
<dbReference type="PROSITE" id="PS50943">
    <property type="entry name" value="HTH_CROC1"/>
    <property type="match status" value="1"/>
</dbReference>
<dbReference type="EMBL" id="CP108135">
    <property type="protein sequence ID" value="WTP69321.1"/>
    <property type="molecule type" value="Genomic_DNA"/>
</dbReference>
<sequence>MSRDWVRLGHAIEAARDAKGMTQVALASAADISESTVQNLESGVERKRQPPSLKKVEVALGWAPGSAESILSGGEPVPLVETPQVEAARPADDGTAGLPLRIVQELSDGPLLDTTVLPLSGDSRMVIVVKGTPDASPEQIRRDLLAWAKAQAVLQDLDSGPKSSDTAN</sequence>
<evidence type="ECO:0000313" key="2">
    <source>
        <dbReference type="EMBL" id="WTP69321.1"/>
    </source>
</evidence>
<dbReference type="Pfam" id="PF01381">
    <property type="entry name" value="HTH_3"/>
    <property type="match status" value="1"/>
</dbReference>
<dbReference type="CDD" id="cd00093">
    <property type="entry name" value="HTH_XRE"/>
    <property type="match status" value="1"/>
</dbReference>